<name>A0ABT8WKB5_9FLAO</name>
<dbReference type="PANTHER" id="PTHR43685">
    <property type="entry name" value="GLYCOSYLTRANSFERASE"/>
    <property type="match status" value="1"/>
</dbReference>
<evidence type="ECO:0000313" key="3">
    <source>
        <dbReference type="Proteomes" id="UP001176806"/>
    </source>
</evidence>
<keyword evidence="2" id="KW-0328">Glycosyltransferase</keyword>
<dbReference type="EMBL" id="JAUOEL010000001">
    <property type="protein sequence ID" value="MDO5973567.1"/>
    <property type="molecule type" value="Genomic_DNA"/>
</dbReference>
<keyword evidence="2" id="KW-0808">Transferase</keyword>
<sequence>MPFFSVIIPLYNKETFIVKTIKSVLNQKFKDFEIIIVDDGSTDKSLELVSQFQDLRINIIQQKNKGVSVARNVGIEHANSKHIALLDADDTWYDNHLIELKKQIALFPEAGLYCNNYEIFHKKNMSRKAALNFNYQNECLIVEDFFKASITNLVAWTSAVCFSKEKFNEIGGFDTKFKTAQDLDLWIRFALKYKVSFNPTITMSYNFFVDDSLSKKEYNSIRYDFINNYPEEEAQNPSLKTYLDVNRYAVAIRCLINNEKKLYQKLKREINYKNLNLKQKVLLQCPKFFIQLCKSFHRILIKNNIYLTAFK</sequence>
<feature type="domain" description="Glycosyltransferase 2-like" evidence="1">
    <location>
        <begin position="5"/>
        <end position="166"/>
    </location>
</feature>
<keyword evidence="3" id="KW-1185">Reference proteome</keyword>
<dbReference type="InterPro" id="IPR001173">
    <property type="entry name" value="Glyco_trans_2-like"/>
</dbReference>
<dbReference type="Proteomes" id="UP001176806">
    <property type="component" value="Unassembled WGS sequence"/>
</dbReference>
<evidence type="ECO:0000259" key="1">
    <source>
        <dbReference type="Pfam" id="PF00535"/>
    </source>
</evidence>
<organism evidence="2 3">
    <name type="scientific">Flavivirga jejuensis</name>
    <dbReference type="NCBI Taxonomy" id="870487"/>
    <lineage>
        <taxon>Bacteria</taxon>
        <taxon>Pseudomonadati</taxon>
        <taxon>Bacteroidota</taxon>
        <taxon>Flavobacteriia</taxon>
        <taxon>Flavobacteriales</taxon>
        <taxon>Flavobacteriaceae</taxon>
        <taxon>Flavivirga</taxon>
    </lineage>
</organism>
<proteinExistence type="predicted"/>
<dbReference type="EC" id="2.4.-.-" evidence="2"/>
<protein>
    <submittedName>
        <fullName evidence="2">Glycosyltransferase</fullName>
        <ecNumber evidence="2">2.4.-.-</ecNumber>
    </submittedName>
</protein>
<reference evidence="2" key="1">
    <citation type="submission" date="2023-07" db="EMBL/GenBank/DDBJ databases">
        <title>Two novel species in the genus Flavivirga.</title>
        <authorList>
            <person name="Kwon K."/>
        </authorList>
    </citation>
    <scope>NUCLEOTIDE SEQUENCE</scope>
    <source>
        <strain evidence="2">KACC 14158</strain>
    </source>
</reference>
<accession>A0ABT8WKB5</accession>
<dbReference type="Pfam" id="PF00535">
    <property type="entry name" value="Glycos_transf_2"/>
    <property type="match status" value="1"/>
</dbReference>
<comment type="caution">
    <text evidence="2">The sequence shown here is derived from an EMBL/GenBank/DDBJ whole genome shotgun (WGS) entry which is preliminary data.</text>
</comment>
<dbReference type="InterPro" id="IPR050834">
    <property type="entry name" value="Glycosyltransf_2"/>
</dbReference>
<evidence type="ECO:0000313" key="2">
    <source>
        <dbReference type="EMBL" id="MDO5973567.1"/>
    </source>
</evidence>
<dbReference type="Gene3D" id="3.90.550.10">
    <property type="entry name" value="Spore Coat Polysaccharide Biosynthesis Protein SpsA, Chain A"/>
    <property type="match status" value="1"/>
</dbReference>
<dbReference type="GO" id="GO:0016757">
    <property type="term" value="F:glycosyltransferase activity"/>
    <property type="evidence" value="ECO:0007669"/>
    <property type="project" value="UniProtKB-KW"/>
</dbReference>
<gene>
    <name evidence="2" type="ORF">Q4Q40_05155</name>
</gene>
<dbReference type="PANTHER" id="PTHR43685:SF2">
    <property type="entry name" value="GLYCOSYLTRANSFERASE 2-LIKE DOMAIN-CONTAINING PROTEIN"/>
    <property type="match status" value="1"/>
</dbReference>
<dbReference type="InterPro" id="IPR029044">
    <property type="entry name" value="Nucleotide-diphossugar_trans"/>
</dbReference>
<dbReference type="RefSeq" id="WP_303300658.1">
    <property type="nucleotide sequence ID" value="NZ_BAABDA010000042.1"/>
</dbReference>
<dbReference type="SUPFAM" id="SSF53448">
    <property type="entry name" value="Nucleotide-diphospho-sugar transferases"/>
    <property type="match status" value="1"/>
</dbReference>